<dbReference type="EMBL" id="NNRM01000035">
    <property type="protein sequence ID" value="OYR24166.1"/>
    <property type="molecule type" value="Genomic_DNA"/>
</dbReference>
<name>A0A256GB51_9HYPH</name>
<dbReference type="RefSeq" id="WP_094543871.1">
    <property type="nucleotide sequence ID" value="NZ_JBHEEM010000024.1"/>
</dbReference>
<evidence type="ECO:0000313" key="3">
    <source>
        <dbReference type="EMBL" id="OYR24166.1"/>
    </source>
</evidence>
<organism evidence="3 4">
    <name type="scientific">Brucella pseudogrignonensis</name>
    <dbReference type="NCBI Taxonomy" id="419475"/>
    <lineage>
        <taxon>Bacteria</taxon>
        <taxon>Pseudomonadati</taxon>
        <taxon>Pseudomonadota</taxon>
        <taxon>Alphaproteobacteria</taxon>
        <taxon>Hyphomicrobiales</taxon>
        <taxon>Brucellaceae</taxon>
        <taxon>Brucella/Ochrobactrum group</taxon>
        <taxon>Brucella</taxon>
    </lineage>
</organism>
<dbReference type="PANTHER" id="PTHR33755">
    <property type="entry name" value="TOXIN PARE1-RELATED"/>
    <property type="match status" value="1"/>
</dbReference>
<proteinExistence type="inferred from homology"/>
<dbReference type="InterPro" id="IPR007712">
    <property type="entry name" value="RelE/ParE_toxin"/>
</dbReference>
<accession>A0A256GB51</accession>
<dbReference type="InterPro" id="IPR035093">
    <property type="entry name" value="RelE/ParE_toxin_dom_sf"/>
</dbReference>
<comment type="caution">
    <text evidence="3">The sequence shown here is derived from an EMBL/GenBank/DDBJ whole genome shotgun (WGS) entry which is preliminary data.</text>
</comment>
<dbReference type="AlphaFoldDB" id="A0A256GB51"/>
<protein>
    <submittedName>
        <fullName evidence="3">Plasmid stabilization system family protein</fullName>
    </submittedName>
</protein>
<gene>
    <name evidence="3" type="ORF">CEV34_3110</name>
</gene>
<evidence type="ECO:0000313" key="4">
    <source>
        <dbReference type="Proteomes" id="UP000216188"/>
    </source>
</evidence>
<reference evidence="3 4" key="1">
    <citation type="submission" date="2017-07" db="EMBL/GenBank/DDBJ databases">
        <title>Phylogenetic study on the rhizospheric bacterium Ochrobactrum sp. A44.</title>
        <authorList>
            <person name="Krzyzanowska D.M."/>
            <person name="Ossowicki A."/>
            <person name="Rajewska M."/>
            <person name="Maciag T."/>
            <person name="Kaczynski Z."/>
            <person name="Czerwicka M."/>
            <person name="Jafra S."/>
        </authorList>
    </citation>
    <scope>NUCLEOTIDE SEQUENCE [LARGE SCALE GENOMIC DNA]</scope>
    <source>
        <strain evidence="3 4">CCUG 30717</strain>
    </source>
</reference>
<dbReference type="Gene3D" id="3.30.2310.20">
    <property type="entry name" value="RelE-like"/>
    <property type="match status" value="1"/>
</dbReference>
<comment type="similarity">
    <text evidence="1">Belongs to the RelE toxin family.</text>
</comment>
<keyword evidence="4" id="KW-1185">Reference proteome</keyword>
<keyword evidence="2" id="KW-1277">Toxin-antitoxin system</keyword>
<dbReference type="Pfam" id="PF05016">
    <property type="entry name" value="ParE_toxin"/>
    <property type="match status" value="1"/>
</dbReference>
<dbReference type="Proteomes" id="UP000216188">
    <property type="component" value="Unassembled WGS sequence"/>
</dbReference>
<dbReference type="InterPro" id="IPR051803">
    <property type="entry name" value="TA_system_RelE-like_toxin"/>
</dbReference>
<evidence type="ECO:0000256" key="1">
    <source>
        <dbReference type="ARBA" id="ARBA00006226"/>
    </source>
</evidence>
<dbReference type="PANTHER" id="PTHR33755:SF6">
    <property type="entry name" value="PLASMID STABILIZATION SYSTEM PROTEIN"/>
    <property type="match status" value="1"/>
</dbReference>
<evidence type="ECO:0000256" key="2">
    <source>
        <dbReference type="ARBA" id="ARBA00022649"/>
    </source>
</evidence>
<sequence length="96" mass="10853">MTPFIRPAAQADLIEIGDYIAIDNPDRALSFIAEFKALIFSAIAVRPDSFPARPDLGEGLRVARHHRYLVFFTHNAERIEVLRILHGARDLQSILN</sequence>